<dbReference type="GO" id="GO:0004789">
    <property type="term" value="F:thiamine-phosphate diphosphorylase activity"/>
    <property type="evidence" value="ECO:0007669"/>
    <property type="project" value="UniProtKB-UniRule"/>
</dbReference>
<dbReference type="FunFam" id="3.20.20.70:FF:000096">
    <property type="entry name" value="Thiamine-phosphate synthase"/>
    <property type="match status" value="1"/>
</dbReference>
<comment type="catalytic activity">
    <reaction evidence="8 9 10">
        <text>2-[(2R,5Z)-2-carboxy-4-methylthiazol-5(2H)-ylidene]ethyl phosphate + 4-amino-2-methyl-5-(diphosphooxymethyl)pyrimidine + 2 H(+) = thiamine phosphate + CO2 + diphosphate</text>
        <dbReference type="Rhea" id="RHEA:47844"/>
        <dbReference type="ChEBI" id="CHEBI:15378"/>
        <dbReference type="ChEBI" id="CHEBI:16526"/>
        <dbReference type="ChEBI" id="CHEBI:33019"/>
        <dbReference type="ChEBI" id="CHEBI:37575"/>
        <dbReference type="ChEBI" id="CHEBI:57841"/>
        <dbReference type="ChEBI" id="CHEBI:62899"/>
        <dbReference type="EC" id="2.5.1.3"/>
    </reaction>
</comment>
<feature type="binding site" evidence="9">
    <location>
        <position position="172"/>
    </location>
    <ligand>
        <name>2-[(2R,5Z)-2-carboxy-4-methylthiazol-5(2H)-ylidene]ethyl phosphate</name>
        <dbReference type="ChEBI" id="CHEBI:62899"/>
    </ligand>
</feature>
<dbReference type="CDD" id="cd00564">
    <property type="entry name" value="TMP_TenI"/>
    <property type="match status" value="1"/>
</dbReference>
<protein>
    <recommendedName>
        <fullName evidence="9">Thiamine-phosphate synthase</fullName>
        <shortName evidence="9">TP synthase</shortName>
        <shortName evidence="9">TPS</shortName>
        <ecNumber evidence="9">2.5.1.3</ecNumber>
    </recommendedName>
    <alternativeName>
        <fullName evidence="9">Thiamine-phosphate pyrophosphorylase</fullName>
        <shortName evidence="9">TMP pyrophosphorylase</shortName>
        <shortName evidence="9">TMP-PPase</shortName>
    </alternativeName>
</protein>
<feature type="binding site" evidence="9">
    <location>
        <position position="97"/>
    </location>
    <ligand>
        <name>Mg(2+)</name>
        <dbReference type="ChEBI" id="CHEBI:18420"/>
    </ligand>
</feature>
<feature type="binding site" evidence="9">
    <location>
        <begin position="192"/>
        <end position="193"/>
    </location>
    <ligand>
        <name>2-[(2R,5Z)-2-carboxy-4-methylthiazol-5(2H)-ylidene]ethyl phosphate</name>
        <dbReference type="ChEBI" id="CHEBI:62899"/>
    </ligand>
</feature>
<dbReference type="InterPro" id="IPR034291">
    <property type="entry name" value="TMP_synthase"/>
</dbReference>
<keyword evidence="4 9" id="KW-0460">Magnesium</keyword>
<dbReference type="SUPFAM" id="SSF51391">
    <property type="entry name" value="Thiamin phosphate synthase"/>
    <property type="match status" value="1"/>
</dbReference>
<comment type="caution">
    <text evidence="13">The sequence shown here is derived from an EMBL/GenBank/DDBJ whole genome shotgun (WGS) entry which is preliminary data.</text>
</comment>
<evidence type="ECO:0000256" key="5">
    <source>
        <dbReference type="ARBA" id="ARBA00022977"/>
    </source>
</evidence>
<feature type="binding site" evidence="9">
    <location>
        <position position="77"/>
    </location>
    <ligand>
        <name>4-amino-2-methyl-5-(diphosphooxymethyl)pyrimidine</name>
        <dbReference type="ChEBI" id="CHEBI:57841"/>
    </ligand>
</feature>
<feature type="binding site" evidence="9">
    <location>
        <begin position="142"/>
        <end position="144"/>
    </location>
    <ligand>
        <name>2-[(2R,5Z)-2-carboxy-4-methylthiazol-5(2H)-ylidene]ethyl phosphate</name>
        <dbReference type="ChEBI" id="CHEBI:62899"/>
    </ligand>
</feature>
<dbReference type="PANTHER" id="PTHR20857:SF23">
    <property type="entry name" value="THIAMINE BIOSYNTHETIC BIFUNCTIONAL ENZYME"/>
    <property type="match status" value="1"/>
</dbReference>
<keyword evidence="5 9" id="KW-0784">Thiamine biosynthesis</keyword>
<dbReference type="GO" id="GO:0009228">
    <property type="term" value="P:thiamine biosynthetic process"/>
    <property type="evidence" value="ECO:0007669"/>
    <property type="project" value="UniProtKB-KW"/>
</dbReference>
<feature type="binding site" evidence="9">
    <location>
        <position position="116"/>
    </location>
    <ligand>
        <name>4-amino-2-methyl-5-(diphosphooxymethyl)pyrimidine</name>
        <dbReference type="ChEBI" id="CHEBI:57841"/>
    </ligand>
</feature>
<gene>
    <name evidence="9" type="primary">thiE</name>
    <name evidence="13" type="ORF">J2S20_000316</name>
</gene>
<dbReference type="Gene3D" id="3.20.20.70">
    <property type="entry name" value="Aldolase class I"/>
    <property type="match status" value="1"/>
</dbReference>
<evidence type="ECO:0000256" key="6">
    <source>
        <dbReference type="ARBA" id="ARBA00047334"/>
    </source>
</evidence>
<dbReference type="InterPro" id="IPR022998">
    <property type="entry name" value="ThiamineP_synth_TenI"/>
</dbReference>
<evidence type="ECO:0000256" key="3">
    <source>
        <dbReference type="ARBA" id="ARBA00022723"/>
    </source>
</evidence>
<dbReference type="EMBL" id="JAUSTO010000002">
    <property type="protein sequence ID" value="MDQ0151636.1"/>
    <property type="molecule type" value="Genomic_DNA"/>
</dbReference>
<dbReference type="AlphaFoldDB" id="A0AAE3V8B9"/>
<comment type="catalytic activity">
    <reaction evidence="6 9 10">
        <text>4-methyl-5-(2-phosphooxyethyl)-thiazole + 4-amino-2-methyl-5-(diphosphooxymethyl)pyrimidine + H(+) = thiamine phosphate + diphosphate</text>
        <dbReference type="Rhea" id="RHEA:22328"/>
        <dbReference type="ChEBI" id="CHEBI:15378"/>
        <dbReference type="ChEBI" id="CHEBI:33019"/>
        <dbReference type="ChEBI" id="CHEBI:37575"/>
        <dbReference type="ChEBI" id="CHEBI:57841"/>
        <dbReference type="ChEBI" id="CHEBI:58296"/>
        <dbReference type="EC" id="2.5.1.3"/>
    </reaction>
</comment>
<keyword evidence="14" id="KW-1185">Reference proteome</keyword>
<dbReference type="RefSeq" id="WP_307252344.1">
    <property type="nucleotide sequence ID" value="NZ_JAUSTO010000002.1"/>
</dbReference>
<dbReference type="InterPro" id="IPR036206">
    <property type="entry name" value="ThiamineP_synth_sf"/>
</dbReference>
<evidence type="ECO:0000313" key="14">
    <source>
        <dbReference type="Proteomes" id="UP001241537"/>
    </source>
</evidence>
<accession>A0AAE3V8B9</accession>
<comment type="function">
    <text evidence="9">Condenses 4-methyl-5-(beta-hydroxyethyl)thiazole monophosphate (THZ-P) and 2-methyl-4-amino-5-hydroxymethyl pyrimidine pyrophosphate (HMP-PP) to form thiamine monophosphate (TMP).</text>
</comment>
<evidence type="ECO:0000259" key="12">
    <source>
        <dbReference type="Pfam" id="PF02581"/>
    </source>
</evidence>
<dbReference type="GO" id="GO:0000287">
    <property type="term" value="F:magnesium ion binding"/>
    <property type="evidence" value="ECO:0007669"/>
    <property type="project" value="UniProtKB-UniRule"/>
</dbReference>
<organism evidence="13 14">
    <name type="scientific">Moryella indoligenes</name>
    <dbReference type="NCBI Taxonomy" id="371674"/>
    <lineage>
        <taxon>Bacteria</taxon>
        <taxon>Bacillati</taxon>
        <taxon>Bacillota</taxon>
        <taxon>Clostridia</taxon>
        <taxon>Lachnospirales</taxon>
        <taxon>Lachnospiraceae</taxon>
        <taxon>Moryella</taxon>
    </lineage>
</organism>
<dbReference type="HAMAP" id="MF_00097">
    <property type="entry name" value="TMP_synthase"/>
    <property type="match status" value="1"/>
</dbReference>
<evidence type="ECO:0000256" key="4">
    <source>
        <dbReference type="ARBA" id="ARBA00022842"/>
    </source>
</evidence>
<dbReference type="Proteomes" id="UP001241537">
    <property type="component" value="Unassembled WGS sequence"/>
</dbReference>
<feature type="binding site" evidence="9">
    <location>
        <begin position="45"/>
        <end position="49"/>
    </location>
    <ligand>
        <name>4-amino-2-methyl-5-(diphosphooxymethyl)pyrimidine</name>
        <dbReference type="ChEBI" id="CHEBI:57841"/>
    </ligand>
</feature>
<keyword evidence="3 9" id="KW-0479">Metal-binding</keyword>
<dbReference type="Pfam" id="PF02581">
    <property type="entry name" value="TMP-TENI"/>
    <property type="match status" value="1"/>
</dbReference>
<evidence type="ECO:0000256" key="2">
    <source>
        <dbReference type="ARBA" id="ARBA00022679"/>
    </source>
</evidence>
<feature type="binding site" evidence="9">
    <location>
        <position position="145"/>
    </location>
    <ligand>
        <name>4-amino-2-methyl-5-(diphosphooxymethyl)pyrimidine</name>
        <dbReference type="ChEBI" id="CHEBI:57841"/>
    </ligand>
</feature>
<evidence type="ECO:0000256" key="11">
    <source>
        <dbReference type="RuleBase" id="RU004253"/>
    </source>
</evidence>
<evidence type="ECO:0000256" key="8">
    <source>
        <dbReference type="ARBA" id="ARBA00047883"/>
    </source>
</evidence>
<comment type="catalytic activity">
    <reaction evidence="7 9 10">
        <text>2-(2-carboxy-4-methylthiazol-5-yl)ethyl phosphate + 4-amino-2-methyl-5-(diphosphooxymethyl)pyrimidine + 2 H(+) = thiamine phosphate + CO2 + diphosphate</text>
        <dbReference type="Rhea" id="RHEA:47848"/>
        <dbReference type="ChEBI" id="CHEBI:15378"/>
        <dbReference type="ChEBI" id="CHEBI:16526"/>
        <dbReference type="ChEBI" id="CHEBI:33019"/>
        <dbReference type="ChEBI" id="CHEBI:37575"/>
        <dbReference type="ChEBI" id="CHEBI:57841"/>
        <dbReference type="ChEBI" id="CHEBI:62890"/>
        <dbReference type="EC" id="2.5.1.3"/>
    </reaction>
</comment>
<feature type="binding site" evidence="9">
    <location>
        <position position="78"/>
    </location>
    <ligand>
        <name>Mg(2+)</name>
        <dbReference type="ChEBI" id="CHEBI:18420"/>
    </ligand>
</feature>
<dbReference type="GO" id="GO:0005737">
    <property type="term" value="C:cytoplasm"/>
    <property type="evidence" value="ECO:0007669"/>
    <property type="project" value="TreeGrafter"/>
</dbReference>
<dbReference type="GO" id="GO:0009229">
    <property type="term" value="P:thiamine diphosphate biosynthetic process"/>
    <property type="evidence" value="ECO:0007669"/>
    <property type="project" value="UniProtKB-UniRule"/>
</dbReference>
<comment type="pathway">
    <text evidence="1 9 11">Cofactor biosynthesis; thiamine diphosphate biosynthesis; thiamine phosphate from 4-amino-2-methyl-5-diphosphomethylpyrimidine and 4-methyl-5-(2-phosphoethyl)-thiazole: step 1/1.</text>
</comment>
<dbReference type="NCBIfam" id="TIGR00693">
    <property type="entry name" value="thiE"/>
    <property type="match status" value="1"/>
</dbReference>
<sequence length="219" mass="23252">MRLTKNEMRQALRLYAVTDRRWLPTAHSLREVVASVLDSGATMLQIREKELDDAIFLDEIRTLQELCTKKGVPCIVNDRVELAIRAGADGVHVGQSDIMGRDIRAMIGPDRILGITAKTVAQARAAETSGADYIGTGAVFGSSTKTDALAMSVEQFRAITDAVHIPVVAIGGIHADNVRQLAGSGAAGIAVVSGIFASGNPKAAAAELRKLSDELFSAR</sequence>
<comment type="similarity">
    <text evidence="9 10">Belongs to the thiamine-phosphate synthase family.</text>
</comment>
<evidence type="ECO:0000256" key="7">
    <source>
        <dbReference type="ARBA" id="ARBA00047851"/>
    </source>
</evidence>
<keyword evidence="2 9" id="KW-0808">Transferase</keyword>
<comment type="cofactor">
    <cofactor evidence="9">
        <name>Mg(2+)</name>
        <dbReference type="ChEBI" id="CHEBI:18420"/>
    </cofactor>
    <text evidence="9">Binds 1 Mg(2+) ion per subunit.</text>
</comment>
<dbReference type="EC" id="2.5.1.3" evidence="9"/>
<feature type="domain" description="Thiamine phosphate synthase/TenI" evidence="12">
    <location>
        <begin position="14"/>
        <end position="195"/>
    </location>
</feature>
<proteinExistence type="inferred from homology"/>
<dbReference type="PANTHER" id="PTHR20857">
    <property type="entry name" value="THIAMINE-PHOSPHATE PYROPHOSPHORYLASE"/>
    <property type="match status" value="1"/>
</dbReference>
<evidence type="ECO:0000256" key="9">
    <source>
        <dbReference type="HAMAP-Rule" id="MF_00097"/>
    </source>
</evidence>
<evidence type="ECO:0000256" key="1">
    <source>
        <dbReference type="ARBA" id="ARBA00005165"/>
    </source>
</evidence>
<reference evidence="13" key="1">
    <citation type="submission" date="2023-07" db="EMBL/GenBank/DDBJ databases">
        <title>Genomic Encyclopedia of Type Strains, Phase IV (KMG-IV): sequencing the most valuable type-strain genomes for metagenomic binning, comparative biology and taxonomic classification.</title>
        <authorList>
            <person name="Goeker M."/>
        </authorList>
    </citation>
    <scope>NUCLEOTIDE SEQUENCE</scope>
    <source>
        <strain evidence="13">DSM 19659</strain>
    </source>
</reference>
<evidence type="ECO:0000256" key="10">
    <source>
        <dbReference type="RuleBase" id="RU003826"/>
    </source>
</evidence>
<evidence type="ECO:0000313" key="13">
    <source>
        <dbReference type="EMBL" id="MDQ0151636.1"/>
    </source>
</evidence>
<dbReference type="InterPro" id="IPR013785">
    <property type="entry name" value="Aldolase_TIM"/>
</dbReference>
<name>A0AAE3V8B9_9FIRM</name>